<dbReference type="Pfam" id="PF07679">
    <property type="entry name" value="I-set"/>
    <property type="match status" value="1"/>
</dbReference>
<accession>T1ENG4</accession>
<dbReference type="SUPFAM" id="SSF48726">
    <property type="entry name" value="Immunoglobulin"/>
    <property type="match status" value="2"/>
</dbReference>
<dbReference type="InterPro" id="IPR003598">
    <property type="entry name" value="Ig_sub2"/>
</dbReference>
<gene>
    <name evidence="5" type="primary">20198114</name>
    <name evidence="4" type="ORF">HELRODRAFT_158989</name>
</gene>
<dbReference type="OrthoDB" id="5985519at2759"/>
<evidence type="ECO:0000313" key="5">
    <source>
        <dbReference type="EnsemblMetazoa" id="HelroP158989"/>
    </source>
</evidence>
<dbReference type="EnsemblMetazoa" id="HelroT158989">
    <property type="protein sequence ID" value="HelroP158989"/>
    <property type="gene ID" value="HelroG158989"/>
</dbReference>
<dbReference type="InParanoid" id="T1ENG4"/>
<dbReference type="SMART" id="SM00409">
    <property type="entry name" value="IG"/>
    <property type="match status" value="2"/>
</dbReference>
<dbReference type="HOGENOM" id="CLU_1200963_0_0_1"/>
<organism evidence="5 6">
    <name type="scientific">Helobdella robusta</name>
    <name type="common">Californian leech</name>
    <dbReference type="NCBI Taxonomy" id="6412"/>
    <lineage>
        <taxon>Eukaryota</taxon>
        <taxon>Metazoa</taxon>
        <taxon>Spiralia</taxon>
        <taxon>Lophotrochozoa</taxon>
        <taxon>Annelida</taxon>
        <taxon>Clitellata</taxon>
        <taxon>Hirudinea</taxon>
        <taxon>Rhynchobdellida</taxon>
        <taxon>Glossiphoniidae</taxon>
        <taxon>Helobdella</taxon>
    </lineage>
</organism>
<dbReference type="InterPro" id="IPR036179">
    <property type="entry name" value="Ig-like_dom_sf"/>
</dbReference>
<dbReference type="Gene3D" id="2.60.40.10">
    <property type="entry name" value="Immunoglobulins"/>
    <property type="match status" value="2"/>
</dbReference>
<dbReference type="SMART" id="SM00408">
    <property type="entry name" value="IGc2"/>
    <property type="match status" value="2"/>
</dbReference>
<name>T1ENG4_HELRO</name>
<dbReference type="InterPro" id="IPR003599">
    <property type="entry name" value="Ig_sub"/>
</dbReference>
<dbReference type="EMBL" id="KB095811">
    <property type="protein sequence ID" value="ESO12455.1"/>
    <property type="molecule type" value="Genomic_DNA"/>
</dbReference>
<dbReference type="GO" id="GO:0016020">
    <property type="term" value="C:membrane"/>
    <property type="evidence" value="ECO:0007669"/>
    <property type="project" value="UniProtKB-SubCell"/>
</dbReference>
<dbReference type="InterPro" id="IPR013783">
    <property type="entry name" value="Ig-like_fold"/>
</dbReference>
<evidence type="ECO:0000313" key="4">
    <source>
        <dbReference type="EMBL" id="ESO12455.1"/>
    </source>
</evidence>
<dbReference type="CTD" id="20198114"/>
<dbReference type="Proteomes" id="UP000015101">
    <property type="component" value="Unassembled WGS sequence"/>
</dbReference>
<dbReference type="eggNOG" id="KOG3509">
    <property type="taxonomic scope" value="Eukaryota"/>
</dbReference>
<protein>
    <recommendedName>
        <fullName evidence="3">Ig-like domain-containing protein</fullName>
    </recommendedName>
</protein>
<dbReference type="KEGG" id="hro:HELRODRAFT_158989"/>
<dbReference type="RefSeq" id="XP_009009175.1">
    <property type="nucleotide sequence ID" value="XM_009010927.1"/>
</dbReference>
<keyword evidence="1" id="KW-0677">Repeat</keyword>
<dbReference type="InterPro" id="IPR007110">
    <property type="entry name" value="Ig-like_dom"/>
</dbReference>
<keyword evidence="6" id="KW-1185">Reference proteome</keyword>
<evidence type="ECO:0000256" key="2">
    <source>
        <dbReference type="ARBA" id="ARBA00023157"/>
    </source>
</evidence>
<keyword evidence="2" id="KW-1015">Disulfide bond</keyword>
<reference evidence="4 6" key="2">
    <citation type="journal article" date="2013" name="Nature">
        <title>Insights into bilaterian evolution from three spiralian genomes.</title>
        <authorList>
            <person name="Simakov O."/>
            <person name="Marletaz F."/>
            <person name="Cho S.J."/>
            <person name="Edsinger-Gonzales E."/>
            <person name="Havlak P."/>
            <person name="Hellsten U."/>
            <person name="Kuo D.H."/>
            <person name="Larsson T."/>
            <person name="Lv J."/>
            <person name="Arendt D."/>
            <person name="Savage R."/>
            <person name="Osoegawa K."/>
            <person name="de Jong P."/>
            <person name="Grimwood J."/>
            <person name="Chapman J.A."/>
            <person name="Shapiro H."/>
            <person name="Aerts A."/>
            <person name="Otillar R.P."/>
            <person name="Terry A.Y."/>
            <person name="Boore J.L."/>
            <person name="Grigoriev I.V."/>
            <person name="Lindberg D.R."/>
            <person name="Seaver E.C."/>
            <person name="Weisblat D.A."/>
            <person name="Putnam N.H."/>
            <person name="Rokhsar D.S."/>
        </authorList>
    </citation>
    <scope>NUCLEOTIDE SEQUENCE</scope>
</reference>
<evidence type="ECO:0000256" key="1">
    <source>
        <dbReference type="ARBA" id="ARBA00022737"/>
    </source>
</evidence>
<dbReference type="PANTHER" id="PTHR44170">
    <property type="entry name" value="PROTEIN SIDEKICK"/>
    <property type="match status" value="1"/>
</dbReference>
<reference evidence="5" key="3">
    <citation type="submission" date="2015-06" db="UniProtKB">
        <authorList>
            <consortium name="EnsemblMetazoa"/>
        </authorList>
    </citation>
    <scope>IDENTIFICATION</scope>
</reference>
<reference evidence="6" key="1">
    <citation type="submission" date="2012-12" db="EMBL/GenBank/DDBJ databases">
        <authorList>
            <person name="Hellsten U."/>
            <person name="Grimwood J."/>
            <person name="Chapman J.A."/>
            <person name="Shapiro H."/>
            <person name="Aerts A."/>
            <person name="Otillar R.P."/>
            <person name="Terry A.Y."/>
            <person name="Boore J.L."/>
            <person name="Simakov O."/>
            <person name="Marletaz F."/>
            <person name="Cho S.-J."/>
            <person name="Edsinger-Gonzales E."/>
            <person name="Havlak P."/>
            <person name="Kuo D.-H."/>
            <person name="Larsson T."/>
            <person name="Lv J."/>
            <person name="Arendt D."/>
            <person name="Savage R."/>
            <person name="Osoegawa K."/>
            <person name="de Jong P."/>
            <person name="Lindberg D.R."/>
            <person name="Seaver E.C."/>
            <person name="Weisblat D.A."/>
            <person name="Putnam N.H."/>
            <person name="Grigoriev I.V."/>
            <person name="Rokhsar D.S."/>
        </authorList>
    </citation>
    <scope>NUCLEOTIDE SEQUENCE</scope>
</reference>
<dbReference type="PROSITE" id="PS50835">
    <property type="entry name" value="IG_LIKE"/>
    <property type="match status" value="1"/>
</dbReference>
<evidence type="ECO:0000259" key="3">
    <source>
        <dbReference type="PROSITE" id="PS50835"/>
    </source>
</evidence>
<sequence>MQDSSLHSSEWIKINAELPDNVIIEPDRLIIAHLEKGSGGRYKCMSVDGEGTHITKFFNLVNLYEPKAEIYPKWLKRTVGASASFKCFGAYTPDFTIAWSRSNGQNLDVNGDTLTLNDITTEDEDSYECIIENEFGQSRATAQLFVVNLHDDEGERIAEYKQIELHNELQLACPAAQNVEWTKVESDLPHHAFIEDGKLLISRVDEEDGGMYRCRSQDDMLTKYFDVTVIC</sequence>
<dbReference type="PANTHER" id="PTHR44170:SF6">
    <property type="entry name" value="CONTACTIN"/>
    <property type="match status" value="1"/>
</dbReference>
<dbReference type="EMBL" id="AMQM01000171">
    <property type="status" value="NOT_ANNOTATED_CDS"/>
    <property type="molecule type" value="Genomic_DNA"/>
</dbReference>
<feature type="domain" description="Ig-like" evidence="3">
    <location>
        <begin position="66"/>
        <end position="147"/>
    </location>
</feature>
<dbReference type="InterPro" id="IPR013098">
    <property type="entry name" value="Ig_I-set"/>
</dbReference>
<dbReference type="AlphaFoldDB" id="T1ENG4"/>
<dbReference type="STRING" id="6412.T1ENG4"/>
<proteinExistence type="predicted"/>
<dbReference type="GeneID" id="20198114"/>
<evidence type="ECO:0000313" key="6">
    <source>
        <dbReference type="Proteomes" id="UP000015101"/>
    </source>
</evidence>